<name>A0AB34IZY2_PRYPA</name>
<dbReference type="PANTHER" id="PTHR12203">
    <property type="entry name" value="KDEL LYS-ASP-GLU-LEU CONTAINING - RELATED"/>
    <property type="match status" value="1"/>
</dbReference>
<comment type="similarity">
    <text evidence="1">Belongs to the glycosyltransferase 90 family.</text>
</comment>
<comment type="caution">
    <text evidence="4">The sequence shown here is derived from an EMBL/GenBank/DDBJ whole genome shotgun (WGS) entry which is preliminary data.</text>
</comment>
<gene>
    <name evidence="4" type="ORF">AB1Y20_006969</name>
</gene>
<protein>
    <recommendedName>
        <fullName evidence="3">Glycosyl transferase CAP10 domain-containing protein</fullName>
    </recommendedName>
</protein>
<dbReference type="AlphaFoldDB" id="A0AB34IZY2"/>
<feature type="domain" description="Glycosyl transferase CAP10" evidence="3">
    <location>
        <begin position="155"/>
        <end position="447"/>
    </location>
</feature>
<evidence type="ECO:0000313" key="4">
    <source>
        <dbReference type="EMBL" id="KAL1510672.1"/>
    </source>
</evidence>
<evidence type="ECO:0000256" key="2">
    <source>
        <dbReference type="ARBA" id="ARBA00022679"/>
    </source>
</evidence>
<dbReference type="SMART" id="SM00672">
    <property type="entry name" value="CAP10"/>
    <property type="match status" value="1"/>
</dbReference>
<dbReference type="InterPro" id="IPR051091">
    <property type="entry name" value="O-Glucosyltr/Glycosyltrsf_90"/>
</dbReference>
<dbReference type="PANTHER" id="PTHR12203:SF35">
    <property type="entry name" value="PROTEIN O-GLUCOSYLTRANSFERASE 1"/>
    <property type="match status" value="1"/>
</dbReference>
<dbReference type="InterPro" id="IPR006598">
    <property type="entry name" value="CAP10"/>
</dbReference>
<dbReference type="Proteomes" id="UP001515480">
    <property type="component" value="Unassembled WGS sequence"/>
</dbReference>
<evidence type="ECO:0000313" key="5">
    <source>
        <dbReference type="Proteomes" id="UP001515480"/>
    </source>
</evidence>
<accession>A0AB34IZY2</accession>
<evidence type="ECO:0000259" key="3">
    <source>
        <dbReference type="SMART" id="SM00672"/>
    </source>
</evidence>
<dbReference type="EMBL" id="JBGBPQ010000015">
    <property type="protein sequence ID" value="KAL1510672.1"/>
    <property type="molecule type" value="Genomic_DNA"/>
</dbReference>
<reference evidence="4 5" key="1">
    <citation type="journal article" date="2024" name="Science">
        <title>Giant polyketide synthase enzymes in the biosynthesis of giant marine polyether toxins.</title>
        <authorList>
            <person name="Fallon T.R."/>
            <person name="Shende V.V."/>
            <person name="Wierzbicki I.H."/>
            <person name="Pendleton A.L."/>
            <person name="Watervoot N.F."/>
            <person name="Auber R.P."/>
            <person name="Gonzalez D.J."/>
            <person name="Wisecaver J.H."/>
            <person name="Moore B.S."/>
        </authorList>
    </citation>
    <scope>NUCLEOTIDE SEQUENCE [LARGE SCALE GENOMIC DNA]</scope>
    <source>
        <strain evidence="4 5">12B1</strain>
    </source>
</reference>
<sequence length="530" mass="57003">MPCPPEPPLPPPPCCTGFSACLAWPREWNASDPPPTPLQRRLAASLARHWLAPFSRAGITPPRLFASSATSRLAEARLCPIVQLLSHRLYLVASPQLRLLDMRLPRCDAAPIPGDDTPDFCPHPTCRTQRRAWERHRLHAALRLLSHAARASPHALPDLELRLCADDSCHGVWESPRRARPLFTMASCADAPTLPLVQWNAEDGGRDVDLSAWDEALAAAAARGAGRLGAAAWRCRSAAAIFRGAANQRHAYNGAWSDGGGVARARTTAANFNASGRWALVGARLAAPRLLNVRLSVLRRGEAILGARSDPPLYARRVAAVSSDAPPRPSLEAQAAAHKLLLHVEGHGGWADRLKHLLPLGAAVLKQSSGVTEWFEPLLTPAVHFLPVRGDLANLTAAIEAAHAHDDATRAVAAAAVAFARDVLPSATILEYSRQLLGGYAQLMRYRPARREGAVAYECWRAVVRRGGACARHPLAGRRLTECGFVPRAAEARRRAARFAARVPTLRAAANGSAAADDDENDACVVLADD</sequence>
<keyword evidence="5" id="KW-1185">Reference proteome</keyword>
<dbReference type="Pfam" id="PF05686">
    <property type="entry name" value="Glyco_transf_90"/>
    <property type="match status" value="1"/>
</dbReference>
<proteinExistence type="inferred from homology"/>
<organism evidence="4 5">
    <name type="scientific">Prymnesium parvum</name>
    <name type="common">Toxic golden alga</name>
    <dbReference type="NCBI Taxonomy" id="97485"/>
    <lineage>
        <taxon>Eukaryota</taxon>
        <taxon>Haptista</taxon>
        <taxon>Haptophyta</taxon>
        <taxon>Prymnesiophyceae</taxon>
        <taxon>Prymnesiales</taxon>
        <taxon>Prymnesiaceae</taxon>
        <taxon>Prymnesium</taxon>
    </lineage>
</organism>
<evidence type="ECO:0000256" key="1">
    <source>
        <dbReference type="ARBA" id="ARBA00010118"/>
    </source>
</evidence>
<dbReference type="GO" id="GO:0016740">
    <property type="term" value="F:transferase activity"/>
    <property type="evidence" value="ECO:0007669"/>
    <property type="project" value="UniProtKB-KW"/>
</dbReference>
<keyword evidence="2" id="KW-0808">Transferase</keyword>